<proteinExistence type="predicted"/>
<evidence type="ECO:0000313" key="1">
    <source>
        <dbReference type="EMBL" id="CAB4703844.1"/>
    </source>
</evidence>
<organism evidence="1">
    <name type="scientific">freshwater metagenome</name>
    <dbReference type="NCBI Taxonomy" id="449393"/>
    <lineage>
        <taxon>unclassified sequences</taxon>
        <taxon>metagenomes</taxon>
        <taxon>ecological metagenomes</taxon>
    </lineage>
</organism>
<reference evidence="1" key="1">
    <citation type="submission" date="2020-05" db="EMBL/GenBank/DDBJ databases">
        <authorList>
            <person name="Chiriac C."/>
            <person name="Salcher M."/>
            <person name="Ghai R."/>
            <person name="Kavagutti S V."/>
        </authorList>
    </citation>
    <scope>NUCLEOTIDE SEQUENCE</scope>
</reference>
<dbReference type="AlphaFoldDB" id="A0A6J6Q798"/>
<protein>
    <submittedName>
        <fullName evidence="1">Unannotated protein</fullName>
    </submittedName>
</protein>
<accession>A0A6J6Q798</accession>
<gene>
    <name evidence="1" type="ORF">UFOPK2399_01539</name>
</gene>
<name>A0A6J6Q798_9ZZZZ</name>
<dbReference type="EMBL" id="CAEZXP010000005">
    <property type="protein sequence ID" value="CAB4703844.1"/>
    <property type="molecule type" value="Genomic_DNA"/>
</dbReference>
<sequence>MGLLAVAALTLALSGIATAGEIGSGGGGGGVVKPTVCNPVTGLTVKTDATTSDTGIGSLQAVYSVKPCVNGQALTVTTKVSEYYSPSVVVYEDAGATVGGKFTVFGIRTRVLYTVTVTAYDAATGAQAGTLSTTAVAVPKRI</sequence>